<comment type="caution">
    <text evidence="2">The sequence shown here is derived from an EMBL/GenBank/DDBJ whole genome shotgun (WGS) entry which is preliminary data.</text>
</comment>
<keyword evidence="1" id="KW-0732">Signal</keyword>
<protein>
    <submittedName>
        <fullName evidence="2">Uncharacterized protein</fullName>
    </submittedName>
</protein>
<feature type="chain" id="PRO_5013279712" evidence="1">
    <location>
        <begin position="18"/>
        <end position="180"/>
    </location>
</feature>
<feature type="signal peptide" evidence="1">
    <location>
        <begin position="1"/>
        <end position="17"/>
    </location>
</feature>
<gene>
    <name evidence="2" type="ORF">Fcan01_25693</name>
</gene>
<dbReference type="Proteomes" id="UP000198287">
    <property type="component" value="Unassembled WGS sequence"/>
</dbReference>
<accession>A0A226D3K8</accession>
<proteinExistence type="predicted"/>
<dbReference type="EMBL" id="LNIX01000038">
    <property type="protein sequence ID" value="OXA39454.1"/>
    <property type="molecule type" value="Genomic_DNA"/>
</dbReference>
<evidence type="ECO:0000256" key="1">
    <source>
        <dbReference type="SAM" id="SignalP"/>
    </source>
</evidence>
<dbReference type="AlphaFoldDB" id="A0A226D3K8"/>
<name>A0A226D3K8_FOLCA</name>
<reference evidence="2 3" key="1">
    <citation type="submission" date="2015-12" db="EMBL/GenBank/DDBJ databases">
        <title>The genome of Folsomia candida.</title>
        <authorList>
            <person name="Faddeeva A."/>
            <person name="Derks M.F."/>
            <person name="Anvar Y."/>
            <person name="Smit S."/>
            <person name="Van Straalen N."/>
            <person name="Roelofs D."/>
        </authorList>
    </citation>
    <scope>NUCLEOTIDE SEQUENCE [LARGE SCALE GENOMIC DNA]</scope>
    <source>
        <strain evidence="2 3">VU population</strain>
        <tissue evidence="2">Whole body</tissue>
    </source>
</reference>
<keyword evidence="3" id="KW-1185">Reference proteome</keyword>
<evidence type="ECO:0000313" key="3">
    <source>
        <dbReference type="Proteomes" id="UP000198287"/>
    </source>
</evidence>
<organism evidence="2 3">
    <name type="scientific">Folsomia candida</name>
    <name type="common">Springtail</name>
    <dbReference type="NCBI Taxonomy" id="158441"/>
    <lineage>
        <taxon>Eukaryota</taxon>
        <taxon>Metazoa</taxon>
        <taxon>Ecdysozoa</taxon>
        <taxon>Arthropoda</taxon>
        <taxon>Hexapoda</taxon>
        <taxon>Collembola</taxon>
        <taxon>Entomobryomorpha</taxon>
        <taxon>Isotomoidea</taxon>
        <taxon>Isotomidae</taxon>
        <taxon>Proisotominae</taxon>
        <taxon>Folsomia</taxon>
    </lineage>
</organism>
<evidence type="ECO:0000313" key="2">
    <source>
        <dbReference type="EMBL" id="OXA39454.1"/>
    </source>
</evidence>
<sequence length="180" mass="19795">MLVQVWILLLFVTANFALDYVQEDPCKSYPGVCKPKTECFEGALDKINGQWGCPSSPAGIKCCPSNEYKQEEPCKSYPGVCQPSNECPGRSLAKIDNQYSCPSSPTGIECCPNGDGNGGNEMAEARPEIDHVVETRPPKIEKPELAGGKKHGPNGGFQFSGDFKIIMTMTLIIYYFMQLW</sequence>